<dbReference type="RefSeq" id="XP_002766702.1">
    <property type="nucleotide sequence ID" value="XM_002766656.1"/>
</dbReference>
<dbReference type="AlphaFoldDB" id="C5LV23"/>
<reference evidence="2 3" key="1">
    <citation type="submission" date="2008-07" db="EMBL/GenBank/DDBJ databases">
        <authorList>
            <person name="El-Sayed N."/>
            <person name="Caler E."/>
            <person name="Inman J."/>
            <person name="Amedeo P."/>
            <person name="Hass B."/>
            <person name="Wortman J."/>
        </authorList>
    </citation>
    <scope>NUCLEOTIDE SEQUENCE [LARGE SCALE GENOMIC DNA]</scope>
    <source>
        <strain evidence="3">ATCC 50983 / TXsc</strain>
    </source>
</reference>
<evidence type="ECO:0000313" key="2">
    <source>
        <dbReference type="EMBL" id="EEQ99419.1"/>
    </source>
</evidence>
<sequence>LSYYYRNTTPYRILTRMLNRMSIITTRPSPPPQSTIPPNVSMLTAPVRSYHGYPRHDDEDDIQRDGSSIASSSSAGGGGGDSSMDDTLLEYHHHDDDNTEDSHSDTDIKSEYVQSVRGHPIHPTTIGVLLSPYNRIGDSYVALTTLDRTVLLLDEDEDDQ</sequence>
<gene>
    <name evidence="2" type="ORF">Pmar_PMAR012197</name>
</gene>
<proteinExistence type="predicted"/>
<keyword evidence="3" id="KW-1185">Reference proteome</keyword>
<organism evidence="3">
    <name type="scientific">Perkinsus marinus (strain ATCC 50983 / TXsc)</name>
    <dbReference type="NCBI Taxonomy" id="423536"/>
    <lineage>
        <taxon>Eukaryota</taxon>
        <taxon>Sar</taxon>
        <taxon>Alveolata</taxon>
        <taxon>Perkinsozoa</taxon>
        <taxon>Perkinsea</taxon>
        <taxon>Perkinsida</taxon>
        <taxon>Perkinsidae</taxon>
        <taxon>Perkinsus</taxon>
    </lineage>
</organism>
<name>C5LV23_PERM5</name>
<feature type="compositionally biased region" description="Low complexity" evidence="1">
    <location>
        <begin position="65"/>
        <end position="74"/>
    </location>
</feature>
<evidence type="ECO:0000313" key="3">
    <source>
        <dbReference type="Proteomes" id="UP000007800"/>
    </source>
</evidence>
<dbReference type="InParanoid" id="C5LV23"/>
<feature type="non-terminal residue" evidence="2">
    <location>
        <position position="1"/>
    </location>
</feature>
<dbReference type="EMBL" id="GG685714">
    <property type="protein sequence ID" value="EEQ99419.1"/>
    <property type="molecule type" value="Genomic_DNA"/>
</dbReference>
<dbReference type="GeneID" id="9045776"/>
<protein>
    <submittedName>
        <fullName evidence="2">Uncharacterized protein</fullName>
    </submittedName>
</protein>
<accession>C5LV23</accession>
<feature type="region of interest" description="Disordered" evidence="1">
    <location>
        <begin position="49"/>
        <end position="106"/>
    </location>
</feature>
<dbReference type="Proteomes" id="UP000007800">
    <property type="component" value="Unassembled WGS sequence"/>
</dbReference>
<evidence type="ECO:0000256" key="1">
    <source>
        <dbReference type="SAM" id="MobiDB-lite"/>
    </source>
</evidence>
<feature type="compositionally biased region" description="Basic and acidic residues" evidence="1">
    <location>
        <begin position="89"/>
        <end position="106"/>
    </location>
</feature>